<evidence type="ECO:0000256" key="1">
    <source>
        <dbReference type="SAM" id="Phobius"/>
    </source>
</evidence>
<proteinExistence type="predicted"/>
<protein>
    <submittedName>
        <fullName evidence="2">DUF4321 domain-containing protein</fullName>
    </submittedName>
</protein>
<organism evidence="2 3">
    <name type="scientific">Candidatus Kutchimonas denitrificans</name>
    <dbReference type="NCBI Taxonomy" id="3056748"/>
    <lineage>
        <taxon>Bacteria</taxon>
        <taxon>Pseudomonadati</taxon>
        <taxon>Gemmatimonadota</taxon>
        <taxon>Gemmatimonadia</taxon>
        <taxon>Candidatus Palauibacterales</taxon>
        <taxon>Candidatus Palauibacteraceae</taxon>
        <taxon>Candidatus Kutchimonas</taxon>
    </lineage>
</organism>
<comment type="caution">
    <text evidence="2">The sequence shown here is derived from an EMBL/GenBank/DDBJ whole genome shotgun (WGS) entry which is preliminary data.</text>
</comment>
<keyword evidence="1" id="KW-0812">Transmembrane</keyword>
<gene>
    <name evidence="2" type="ORF">GWO12_02210</name>
</gene>
<sequence>MNRADGLLVRPVTRSPWRVVAIVAIGFLLGALLTKLSLWFLPEGPFLEFFTTTISASVGPLSVDLLVIAFTLGPLVLNVNLFSVAGVLVVAYLARMML</sequence>
<reference evidence="2 3" key="1">
    <citation type="submission" date="2020-01" db="EMBL/GenBank/DDBJ databases">
        <title>Genomes assembled from Gulf of Kutch pelagic sediment metagenomes.</title>
        <authorList>
            <person name="Chandrashekar M."/>
            <person name="Mahajan M.S."/>
            <person name="Dave K.J."/>
            <person name="Vatsa P."/>
            <person name="Nathani N.M."/>
        </authorList>
    </citation>
    <scope>NUCLEOTIDE SEQUENCE [LARGE SCALE GENOMIC DNA]</scope>
    <source>
        <strain evidence="2">KS3-K002</strain>
    </source>
</reference>
<dbReference type="AlphaFoldDB" id="A0AAE5CB09"/>
<keyword evidence="1" id="KW-0472">Membrane</keyword>
<evidence type="ECO:0000313" key="3">
    <source>
        <dbReference type="Proteomes" id="UP000702544"/>
    </source>
</evidence>
<dbReference type="Proteomes" id="UP000702544">
    <property type="component" value="Unassembled WGS sequence"/>
</dbReference>
<name>A0AAE5CB09_9BACT</name>
<feature type="transmembrane region" description="Helical" evidence="1">
    <location>
        <begin position="61"/>
        <end position="94"/>
    </location>
</feature>
<accession>A0AAE5CB09</accession>
<dbReference type="Pfam" id="PF14209">
    <property type="entry name" value="DUF4321"/>
    <property type="match status" value="1"/>
</dbReference>
<keyword evidence="1" id="KW-1133">Transmembrane helix</keyword>
<evidence type="ECO:0000313" key="2">
    <source>
        <dbReference type="EMBL" id="NIR73920.1"/>
    </source>
</evidence>
<feature type="transmembrane region" description="Helical" evidence="1">
    <location>
        <begin position="20"/>
        <end position="41"/>
    </location>
</feature>
<dbReference type="EMBL" id="JAACAK010000017">
    <property type="protein sequence ID" value="NIR73920.1"/>
    <property type="molecule type" value="Genomic_DNA"/>
</dbReference>
<dbReference type="InterPro" id="IPR025470">
    <property type="entry name" value="DUF4321"/>
</dbReference>